<accession>A0A7Y8CJW2</accession>
<evidence type="ECO:0000313" key="2">
    <source>
        <dbReference type="EMBL" id="NWC32614.1"/>
    </source>
</evidence>
<sequence length="331" mass="35404">MGWAVALVAFLLVSAGLWAISARINRRIENVVPANGRFLEVGGELIHYVDEGRGPVLVLIHGLSGCARNLTHSLSPRLREQFRVITLDRPGSGYSTRSKGAGVGIAAQAGLIAELIRTLHLERPLIVGHSLGGALALSLALDHPQRVSGLVLVAPLTHPQRMLPLVFLSLGVRPDFIRRWVALTLAAPMAMLGRGSLLKAVFAPDPPPADFAERGGGLLGMRSGNFYCASSEIATVNDDLLNMLKRYAQLRLPVGLIYGSRDEVLDYRRHGESMAALVPGIQLEILEGRGHMLPITAVEPVVAMVRNVAARVIAQQGNNIPQPATPAATPS</sequence>
<organism evidence="2 3">
    <name type="scientific">Pseudomonas gingeri</name>
    <dbReference type="NCBI Taxonomy" id="117681"/>
    <lineage>
        <taxon>Bacteria</taxon>
        <taxon>Pseudomonadati</taxon>
        <taxon>Pseudomonadota</taxon>
        <taxon>Gammaproteobacteria</taxon>
        <taxon>Pseudomonadales</taxon>
        <taxon>Pseudomonadaceae</taxon>
        <taxon>Pseudomonas</taxon>
    </lineage>
</organism>
<dbReference type="InterPro" id="IPR000073">
    <property type="entry name" value="AB_hydrolase_1"/>
</dbReference>
<keyword evidence="2" id="KW-0378">Hydrolase</keyword>
<reference evidence="2 3" key="1">
    <citation type="submission" date="2020-04" db="EMBL/GenBank/DDBJ databases">
        <title>Molecular characterization of pseudomonads from Agaricus bisporus reveal novel blotch 2 pathogens in Western Europe.</title>
        <authorList>
            <person name="Taparia T."/>
            <person name="Krijger M."/>
            <person name="Haynes E."/>
            <person name="Elpinstone J.G."/>
            <person name="Noble R."/>
            <person name="Van Der Wolf J."/>
        </authorList>
    </citation>
    <scope>NUCLEOTIDE SEQUENCE [LARGE SCALE GENOMIC DNA]</scope>
    <source>
        <strain evidence="2 3">IPO3737</strain>
    </source>
</reference>
<dbReference type="EMBL" id="JACAQD010000011">
    <property type="protein sequence ID" value="NWC32614.1"/>
    <property type="molecule type" value="Genomic_DNA"/>
</dbReference>
<dbReference type="SUPFAM" id="SSF53474">
    <property type="entry name" value="alpha/beta-Hydrolases"/>
    <property type="match status" value="1"/>
</dbReference>
<evidence type="ECO:0000259" key="1">
    <source>
        <dbReference type="Pfam" id="PF00561"/>
    </source>
</evidence>
<gene>
    <name evidence="2" type="ORF">HX876_09435</name>
</gene>
<dbReference type="AlphaFoldDB" id="A0A7Y8CJW2"/>
<dbReference type="Proteomes" id="UP000520592">
    <property type="component" value="Unassembled WGS sequence"/>
</dbReference>
<feature type="domain" description="AB hydrolase-1" evidence="1">
    <location>
        <begin position="55"/>
        <end position="296"/>
    </location>
</feature>
<comment type="caution">
    <text evidence="2">The sequence shown here is derived from an EMBL/GenBank/DDBJ whole genome shotgun (WGS) entry which is preliminary data.</text>
</comment>
<dbReference type="Gene3D" id="3.40.50.1820">
    <property type="entry name" value="alpha/beta hydrolase"/>
    <property type="match status" value="1"/>
</dbReference>
<proteinExistence type="predicted"/>
<protein>
    <submittedName>
        <fullName evidence="2">Alpha/beta hydrolase</fullName>
    </submittedName>
</protein>
<dbReference type="GO" id="GO:0016787">
    <property type="term" value="F:hydrolase activity"/>
    <property type="evidence" value="ECO:0007669"/>
    <property type="project" value="UniProtKB-KW"/>
</dbReference>
<dbReference type="PRINTS" id="PR00111">
    <property type="entry name" value="ABHYDROLASE"/>
</dbReference>
<dbReference type="PANTHER" id="PTHR43798">
    <property type="entry name" value="MONOACYLGLYCEROL LIPASE"/>
    <property type="match status" value="1"/>
</dbReference>
<dbReference type="RefSeq" id="WP_177057020.1">
    <property type="nucleotide sequence ID" value="NZ_JACAPS010000011.1"/>
</dbReference>
<dbReference type="InterPro" id="IPR029058">
    <property type="entry name" value="AB_hydrolase_fold"/>
</dbReference>
<dbReference type="InterPro" id="IPR050266">
    <property type="entry name" value="AB_hydrolase_sf"/>
</dbReference>
<evidence type="ECO:0000313" key="3">
    <source>
        <dbReference type="Proteomes" id="UP000520592"/>
    </source>
</evidence>
<dbReference type="Pfam" id="PF00561">
    <property type="entry name" value="Abhydrolase_1"/>
    <property type="match status" value="1"/>
</dbReference>
<name>A0A7Y8CJW2_9PSED</name>